<sequence>MLEKNLTHLALIALTLTTHSIAHADDSTIIVTADRIKSSLDKSPSDIKVFETEEISKATSIADLLSTQSDIKVAQSGPLGANTSLFLRGSDSSHTLVIIDGIIMNDPSNPNRQFDLGRLSLNNVERIEILKGSQGLLYGSNAIGGVILITSKKGQNNFSGSALVDYGTFDTFSSAVNVQKKVNNTAMSFGIDHLKTKGFSAANVNVNPNADDDGQKLTTVSAGLNQGLGEKSEVVLNYRGVFDEADLDKGGGAGQDDPNDSQNSEEHYLKAGYNYNWSEGETQLSLTRSTHHRTLRVLPDTANPASSAVTSKGDINAVAINHTQYTTDRLTQNINLDYQHEEDQLKNSNENTSLFLYNRYEVDTNIYNLGVRVDSNQSFGEHLTYKAAYLHNFDPALLKMSYSTGFRAPSLNQLYDPTYGNKNLTPEESQSAEVGFEIPFVIHVNTATLFYTEIDNRLSYDPVTFVNQNRGRARIIGFENVFDTTLSPDMNLGIATTWMSARDLTAKQKLARRPNFNAKVIFNYKQEKHAVTVEGDFTGKRPDVDNLGNTVSLGSNIVFNMNYSYNFTEKFSSYAKIRNILNKDYEDIYGYGTGGRSATLGLKYIF</sequence>
<evidence type="ECO:0000313" key="16">
    <source>
        <dbReference type="EMBL" id="MEA9356586.1"/>
    </source>
</evidence>
<comment type="caution">
    <text evidence="16">The sequence shown here is derived from an EMBL/GenBank/DDBJ whole genome shotgun (WGS) entry which is preliminary data.</text>
</comment>
<evidence type="ECO:0000256" key="8">
    <source>
        <dbReference type="ARBA" id="ARBA00023136"/>
    </source>
</evidence>
<evidence type="ECO:0000256" key="1">
    <source>
        <dbReference type="ARBA" id="ARBA00004571"/>
    </source>
</evidence>
<dbReference type="PANTHER" id="PTHR30069:SF53">
    <property type="entry name" value="COLICIN I RECEPTOR-RELATED"/>
    <property type="match status" value="1"/>
</dbReference>
<evidence type="ECO:0000256" key="5">
    <source>
        <dbReference type="ARBA" id="ARBA00022729"/>
    </source>
</evidence>
<dbReference type="InterPro" id="IPR000531">
    <property type="entry name" value="Beta-barrel_TonB"/>
</dbReference>
<dbReference type="InterPro" id="IPR010917">
    <property type="entry name" value="TonB_rcpt_CS"/>
</dbReference>
<dbReference type="Gene3D" id="2.40.170.20">
    <property type="entry name" value="TonB-dependent receptor, beta-barrel domain"/>
    <property type="match status" value="1"/>
</dbReference>
<dbReference type="PANTHER" id="PTHR30069">
    <property type="entry name" value="TONB-DEPENDENT OUTER MEMBRANE RECEPTOR"/>
    <property type="match status" value="1"/>
</dbReference>
<feature type="signal peptide" evidence="13">
    <location>
        <begin position="1"/>
        <end position="24"/>
    </location>
</feature>
<dbReference type="Pfam" id="PF00593">
    <property type="entry name" value="TonB_dep_Rec_b-barrel"/>
    <property type="match status" value="1"/>
</dbReference>
<organism evidence="16 17">
    <name type="scientific">Bacteriovorax antarcticus</name>
    <dbReference type="NCBI Taxonomy" id="3088717"/>
    <lineage>
        <taxon>Bacteria</taxon>
        <taxon>Pseudomonadati</taxon>
        <taxon>Bdellovibrionota</taxon>
        <taxon>Bacteriovoracia</taxon>
        <taxon>Bacteriovoracales</taxon>
        <taxon>Bacteriovoracaceae</taxon>
        <taxon>Bacteriovorax</taxon>
    </lineage>
</organism>
<dbReference type="InterPro" id="IPR012910">
    <property type="entry name" value="Plug_dom"/>
</dbReference>
<dbReference type="CDD" id="cd01347">
    <property type="entry name" value="ligand_gated_channel"/>
    <property type="match status" value="1"/>
</dbReference>
<keyword evidence="16" id="KW-0675">Receptor</keyword>
<reference evidence="16 17" key="1">
    <citation type="submission" date="2023-11" db="EMBL/GenBank/DDBJ databases">
        <title>A Novel Polar Bacteriovorax (B. antarcticus) Isolated from the Biocrust in Antarctica.</title>
        <authorList>
            <person name="Mun W."/>
            <person name="Choi S.Y."/>
            <person name="Mitchell R.J."/>
        </authorList>
    </citation>
    <scope>NUCLEOTIDE SEQUENCE [LARGE SCALE GENOMIC DNA]</scope>
    <source>
        <strain evidence="16 17">PP10</strain>
    </source>
</reference>
<keyword evidence="2 10" id="KW-0813">Transport</keyword>
<keyword evidence="17" id="KW-1185">Reference proteome</keyword>
<feature type="chain" id="PRO_5047259551" evidence="13">
    <location>
        <begin position="25"/>
        <end position="606"/>
    </location>
</feature>
<evidence type="ECO:0000256" key="12">
    <source>
        <dbReference type="SAM" id="MobiDB-lite"/>
    </source>
</evidence>
<feature type="domain" description="TonB-dependent receptor plug" evidence="15">
    <location>
        <begin position="41"/>
        <end position="146"/>
    </location>
</feature>
<evidence type="ECO:0000256" key="6">
    <source>
        <dbReference type="ARBA" id="ARBA00023065"/>
    </source>
</evidence>
<dbReference type="RefSeq" id="WP_323576386.1">
    <property type="nucleotide sequence ID" value="NZ_JAYGJQ010000002.1"/>
</dbReference>
<evidence type="ECO:0000256" key="11">
    <source>
        <dbReference type="RuleBase" id="RU003357"/>
    </source>
</evidence>
<dbReference type="InterPro" id="IPR039426">
    <property type="entry name" value="TonB-dep_rcpt-like"/>
</dbReference>
<feature type="region of interest" description="Disordered" evidence="12">
    <location>
        <begin position="246"/>
        <end position="265"/>
    </location>
</feature>
<keyword evidence="8 10" id="KW-0472">Membrane</keyword>
<protein>
    <submittedName>
        <fullName evidence="16">TonB-dependent receptor</fullName>
    </submittedName>
</protein>
<evidence type="ECO:0000256" key="7">
    <source>
        <dbReference type="ARBA" id="ARBA00023077"/>
    </source>
</evidence>
<dbReference type="SUPFAM" id="SSF56935">
    <property type="entry name" value="Porins"/>
    <property type="match status" value="1"/>
</dbReference>
<keyword evidence="7 11" id="KW-0798">TonB box</keyword>
<gene>
    <name evidence="16" type="ORF">SHI21_10240</name>
</gene>
<name>A0ABU5VU50_9BACT</name>
<dbReference type="InterPro" id="IPR037066">
    <property type="entry name" value="Plug_dom_sf"/>
</dbReference>
<feature type="domain" description="TonB-dependent receptor-like beta-barrel" evidence="14">
    <location>
        <begin position="207"/>
        <end position="580"/>
    </location>
</feature>
<dbReference type="PROSITE" id="PS52016">
    <property type="entry name" value="TONB_DEPENDENT_REC_3"/>
    <property type="match status" value="1"/>
</dbReference>
<dbReference type="Pfam" id="PF07715">
    <property type="entry name" value="Plug"/>
    <property type="match status" value="1"/>
</dbReference>
<evidence type="ECO:0000256" key="3">
    <source>
        <dbReference type="ARBA" id="ARBA00022452"/>
    </source>
</evidence>
<dbReference type="InterPro" id="IPR036942">
    <property type="entry name" value="Beta-barrel_TonB_sf"/>
</dbReference>
<dbReference type="Gene3D" id="2.170.130.10">
    <property type="entry name" value="TonB-dependent receptor, plug domain"/>
    <property type="match status" value="1"/>
</dbReference>
<evidence type="ECO:0000259" key="14">
    <source>
        <dbReference type="Pfam" id="PF00593"/>
    </source>
</evidence>
<keyword evidence="9 10" id="KW-0998">Cell outer membrane</keyword>
<dbReference type="EMBL" id="JAYGJQ010000002">
    <property type="protein sequence ID" value="MEA9356586.1"/>
    <property type="molecule type" value="Genomic_DNA"/>
</dbReference>
<evidence type="ECO:0000256" key="13">
    <source>
        <dbReference type="SAM" id="SignalP"/>
    </source>
</evidence>
<comment type="subcellular location">
    <subcellularLocation>
        <location evidence="1 10">Cell outer membrane</location>
        <topology evidence="1 10">Multi-pass membrane protein</topology>
    </subcellularLocation>
</comment>
<dbReference type="Proteomes" id="UP001302274">
    <property type="component" value="Unassembled WGS sequence"/>
</dbReference>
<evidence type="ECO:0000313" key="17">
    <source>
        <dbReference type="Proteomes" id="UP001302274"/>
    </source>
</evidence>
<proteinExistence type="inferred from homology"/>
<comment type="similarity">
    <text evidence="10 11">Belongs to the TonB-dependent receptor family.</text>
</comment>
<evidence type="ECO:0000259" key="15">
    <source>
        <dbReference type="Pfam" id="PF07715"/>
    </source>
</evidence>
<keyword evidence="3 10" id="KW-1134">Transmembrane beta strand</keyword>
<keyword evidence="5 13" id="KW-0732">Signal</keyword>
<accession>A0ABU5VU50</accession>
<evidence type="ECO:0000256" key="2">
    <source>
        <dbReference type="ARBA" id="ARBA00022448"/>
    </source>
</evidence>
<keyword evidence="4 10" id="KW-0812">Transmembrane</keyword>
<evidence type="ECO:0000256" key="4">
    <source>
        <dbReference type="ARBA" id="ARBA00022692"/>
    </source>
</evidence>
<evidence type="ECO:0000256" key="10">
    <source>
        <dbReference type="PROSITE-ProRule" id="PRU01360"/>
    </source>
</evidence>
<evidence type="ECO:0000256" key="9">
    <source>
        <dbReference type="ARBA" id="ARBA00023237"/>
    </source>
</evidence>
<keyword evidence="6" id="KW-0406">Ion transport</keyword>
<dbReference type="PROSITE" id="PS01156">
    <property type="entry name" value="TONB_DEPENDENT_REC_2"/>
    <property type="match status" value="1"/>
</dbReference>